<organism evidence="1">
    <name type="scientific">marine sediment metagenome</name>
    <dbReference type="NCBI Taxonomy" id="412755"/>
    <lineage>
        <taxon>unclassified sequences</taxon>
        <taxon>metagenomes</taxon>
        <taxon>ecological metagenomes</taxon>
    </lineage>
</organism>
<protein>
    <recommendedName>
        <fullName evidence="2">FAD dependent oxidoreductase domain-containing protein</fullName>
    </recommendedName>
</protein>
<dbReference type="AlphaFoldDB" id="X1AKV7"/>
<sequence length="115" mass="12966">WKTLVMRAAQRVPELSIPGQAKGVVELYDVSDDWIPIYDKSDLDGFYMAIGTSGNQFKNAPIVGEMMANMIEAGLEGRNQDTDPIDFHLKYINRTVNTGFYSRLREVNKDSNCTT</sequence>
<comment type="caution">
    <text evidence="1">The sequence shown here is derived from an EMBL/GenBank/DDBJ whole genome shotgun (WGS) entry which is preliminary data.</text>
</comment>
<gene>
    <name evidence="1" type="ORF">S01H4_29814</name>
</gene>
<evidence type="ECO:0000313" key="1">
    <source>
        <dbReference type="EMBL" id="GAG83210.1"/>
    </source>
</evidence>
<dbReference type="EMBL" id="BART01015340">
    <property type="protein sequence ID" value="GAG83210.1"/>
    <property type="molecule type" value="Genomic_DNA"/>
</dbReference>
<proteinExistence type="predicted"/>
<name>X1AKV7_9ZZZZ</name>
<evidence type="ECO:0008006" key="2">
    <source>
        <dbReference type="Google" id="ProtNLM"/>
    </source>
</evidence>
<dbReference type="InterPro" id="IPR036188">
    <property type="entry name" value="FAD/NAD-bd_sf"/>
</dbReference>
<reference evidence="1" key="1">
    <citation type="journal article" date="2014" name="Front. Microbiol.">
        <title>High frequency of phylogenetically diverse reductive dehalogenase-homologous genes in deep subseafloor sedimentary metagenomes.</title>
        <authorList>
            <person name="Kawai M."/>
            <person name="Futagami T."/>
            <person name="Toyoda A."/>
            <person name="Takaki Y."/>
            <person name="Nishi S."/>
            <person name="Hori S."/>
            <person name="Arai W."/>
            <person name="Tsubouchi T."/>
            <person name="Morono Y."/>
            <person name="Uchiyama I."/>
            <person name="Ito T."/>
            <person name="Fujiyama A."/>
            <person name="Inagaki F."/>
            <person name="Takami H."/>
        </authorList>
    </citation>
    <scope>NUCLEOTIDE SEQUENCE</scope>
    <source>
        <strain evidence="1">Expedition CK06-06</strain>
    </source>
</reference>
<dbReference type="Gene3D" id="3.50.50.60">
    <property type="entry name" value="FAD/NAD(P)-binding domain"/>
    <property type="match status" value="1"/>
</dbReference>
<feature type="non-terminal residue" evidence="1">
    <location>
        <position position="1"/>
    </location>
</feature>
<accession>X1AKV7</accession>
<dbReference type="Gene3D" id="3.30.9.10">
    <property type="entry name" value="D-Amino Acid Oxidase, subunit A, domain 2"/>
    <property type="match status" value="1"/>
</dbReference>